<keyword evidence="1" id="KW-0479">Metal-binding</keyword>
<sequence>MDGGAMRSFISAIGDDQHMEGDSKVRCWKTTDPLYIEYHDEEWGVPVHDDRTLFEFLILEGFQAGVSWALILRKRENFWRAFDGFDPVKVSKYTEEDVERLMNDPGILRNKLKIRSAISNAQRFLDVQEEFGSFDRYIWGFVGGKPIKNRFTSFSEMPSKTDISEAMGKDLKKRGFKFVGPVICYSFMQAVGMVNDHLTHCFRYDEI</sequence>
<dbReference type="Pfam" id="PF03352">
    <property type="entry name" value="Adenine_glyco"/>
    <property type="match status" value="1"/>
</dbReference>
<evidence type="ECO:0000256" key="3">
    <source>
        <dbReference type="ARBA" id="ARBA00022801"/>
    </source>
</evidence>
<organism evidence="6">
    <name type="scientific">marine sediment metagenome</name>
    <dbReference type="NCBI Taxonomy" id="412755"/>
    <lineage>
        <taxon>unclassified sequences</taxon>
        <taxon>metagenomes</taxon>
        <taxon>ecological metagenomes</taxon>
    </lineage>
</organism>
<proteinExistence type="predicted"/>
<dbReference type="InterPro" id="IPR005019">
    <property type="entry name" value="Adenine_glyco"/>
</dbReference>
<dbReference type="PANTHER" id="PTHR31116:SF29">
    <property type="entry name" value="DNA GLYCOSYLASE SUPERFAMILY PROTEIN"/>
    <property type="match status" value="1"/>
</dbReference>
<evidence type="ECO:0000256" key="2">
    <source>
        <dbReference type="ARBA" id="ARBA00022763"/>
    </source>
</evidence>
<dbReference type="InterPro" id="IPR011257">
    <property type="entry name" value="DNA_glycosylase"/>
</dbReference>
<keyword evidence="5" id="KW-0234">DNA repair</keyword>
<protein>
    <recommendedName>
        <fullName evidence="7">DNA-3-methyladenine glycosylase I</fullName>
    </recommendedName>
</protein>
<evidence type="ECO:0000256" key="5">
    <source>
        <dbReference type="ARBA" id="ARBA00023204"/>
    </source>
</evidence>
<dbReference type="GO" id="GO:0008725">
    <property type="term" value="F:DNA-3-methyladenine glycosylase activity"/>
    <property type="evidence" value="ECO:0007669"/>
    <property type="project" value="InterPro"/>
</dbReference>
<dbReference type="Gene3D" id="1.10.340.30">
    <property type="entry name" value="Hypothetical protein, domain 2"/>
    <property type="match status" value="1"/>
</dbReference>
<dbReference type="SUPFAM" id="SSF48150">
    <property type="entry name" value="DNA-glycosylase"/>
    <property type="match status" value="1"/>
</dbReference>
<dbReference type="NCBIfam" id="TIGR00624">
    <property type="entry name" value="tag"/>
    <property type="match status" value="1"/>
</dbReference>
<keyword evidence="4" id="KW-0862">Zinc</keyword>
<dbReference type="EMBL" id="BARS01004924">
    <property type="protein sequence ID" value="GAF84810.1"/>
    <property type="molecule type" value="Genomic_DNA"/>
</dbReference>
<dbReference type="InterPro" id="IPR004597">
    <property type="entry name" value="Tag"/>
</dbReference>
<dbReference type="PANTHER" id="PTHR31116">
    <property type="entry name" value="OS04G0501200 PROTEIN"/>
    <property type="match status" value="1"/>
</dbReference>
<evidence type="ECO:0000256" key="4">
    <source>
        <dbReference type="ARBA" id="ARBA00022833"/>
    </source>
</evidence>
<evidence type="ECO:0008006" key="7">
    <source>
        <dbReference type="Google" id="ProtNLM"/>
    </source>
</evidence>
<name>X0U8I1_9ZZZZ</name>
<evidence type="ECO:0000313" key="6">
    <source>
        <dbReference type="EMBL" id="GAF84810.1"/>
    </source>
</evidence>
<accession>X0U8I1</accession>
<reference evidence="6" key="1">
    <citation type="journal article" date="2014" name="Front. Microbiol.">
        <title>High frequency of phylogenetically diverse reductive dehalogenase-homologous genes in deep subseafloor sedimentary metagenomes.</title>
        <authorList>
            <person name="Kawai M."/>
            <person name="Futagami T."/>
            <person name="Toyoda A."/>
            <person name="Takaki Y."/>
            <person name="Nishi S."/>
            <person name="Hori S."/>
            <person name="Arai W."/>
            <person name="Tsubouchi T."/>
            <person name="Morono Y."/>
            <person name="Uchiyama I."/>
            <person name="Ito T."/>
            <person name="Fujiyama A."/>
            <person name="Inagaki F."/>
            <person name="Takami H."/>
        </authorList>
    </citation>
    <scope>NUCLEOTIDE SEQUENCE</scope>
    <source>
        <strain evidence="6">Expedition CK06-06</strain>
    </source>
</reference>
<dbReference type="GO" id="GO:0006284">
    <property type="term" value="P:base-excision repair"/>
    <property type="evidence" value="ECO:0007669"/>
    <property type="project" value="InterPro"/>
</dbReference>
<gene>
    <name evidence="6" type="ORF">S01H1_09640</name>
</gene>
<dbReference type="AlphaFoldDB" id="X0U8I1"/>
<keyword evidence="3" id="KW-0378">Hydrolase</keyword>
<evidence type="ECO:0000256" key="1">
    <source>
        <dbReference type="ARBA" id="ARBA00022723"/>
    </source>
</evidence>
<comment type="caution">
    <text evidence="6">The sequence shown here is derived from an EMBL/GenBank/DDBJ whole genome shotgun (WGS) entry which is preliminary data.</text>
</comment>
<dbReference type="FunFam" id="1.10.340.30:FF:000009">
    <property type="entry name" value="DNA-3-methyladenine glycosylase I"/>
    <property type="match status" value="1"/>
</dbReference>
<dbReference type="GO" id="GO:0046872">
    <property type="term" value="F:metal ion binding"/>
    <property type="evidence" value="ECO:0007669"/>
    <property type="project" value="UniProtKB-KW"/>
</dbReference>
<keyword evidence="2" id="KW-0227">DNA damage</keyword>